<organism evidence="1">
    <name type="scientific">Spirodela intermedia</name>
    <name type="common">Intermediate duckweed</name>
    <dbReference type="NCBI Taxonomy" id="51605"/>
    <lineage>
        <taxon>Eukaryota</taxon>
        <taxon>Viridiplantae</taxon>
        <taxon>Streptophyta</taxon>
        <taxon>Embryophyta</taxon>
        <taxon>Tracheophyta</taxon>
        <taxon>Spermatophyta</taxon>
        <taxon>Magnoliopsida</taxon>
        <taxon>Liliopsida</taxon>
        <taxon>Araceae</taxon>
        <taxon>Lemnoideae</taxon>
        <taxon>Spirodela</taxon>
    </lineage>
</organism>
<dbReference type="GO" id="GO:0000712">
    <property type="term" value="P:resolution of meiotic recombination intermediates"/>
    <property type="evidence" value="ECO:0007669"/>
    <property type="project" value="TreeGrafter"/>
</dbReference>
<dbReference type="EMBL" id="CACRZD030000002">
    <property type="protein sequence ID" value="CAA6655622.1"/>
    <property type="molecule type" value="Genomic_DNA"/>
</dbReference>
<evidence type="ECO:0000313" key="2">
    <source>
        <dbReference type="Proteomes" id="UP001189122"/>
    </source>
</evidence>
<protein>
    <submittedName>
        <fullName evidence="1">Uncharacterized protein</fullName>
    </submittedName>
</protein>
<reference evidence="1 2" key="1">
    <citation type="submission" date="2019-12" db="EMBL/GenBank/DDBJ databases">
        <authorList>
            <person name="Scholz U."/>
            <person name="Mascher M."/>
            <person name="Fiebig A."/>
        </authorList>
    </citation>
    <scope>NUCLEOTIDE SEQUENCE</scope>
</reference>
<dbReference type="PANTHER" id="PTHR35764:SF1">
    <property type="entry name" value="PROTEIN SHORTAGE IN CHIASMATA 1"/>
    <property type="match status" value="1"/>
</dbReference>
<dbReference type="EMBL" id="LR743589">
    <property type="protein sequence ID" value="CAA2615918.1"/>
    <property type="molecule type" value="Genomic_DNA"/>
</dbReference>
<gene>
    <name evidence="1" type="ORF">SI7747_02002162</name>
</gene>
<proteinExistence type="predicted"/>
<name>A0A7I8IFG7_SPIIN</name>
<dbReference type="PANTHER" id="PTHR35764">
    <property type="entry name" value="PROTEIN SHORTAGE IN CHIASMATA 1"/>
    <property type="match status" value="1"/>
</dbReference>
<dbReference type="InterPro" id="IPR038824">
    <property type="entry name" value="SHOC1-like"/>
</dbReference>
<keyword evidence="2" id="KW-1185">Reference proteome</keyword>
<dbReference type="Proteomes" id="UP001189122">
    <property type="component" value="Unassembled WGS sequence"/>
</dbReference>
<sequence>MRTRFLSKDYFFADGVVESLRGFAFLTLPAPCLPALNPPCAGGMFSYDLDICVDFPNGSTIDKFPFDRALSQFLSDVVPEVSSAGEQKSPRISAQNAGSEESGMVISQVHDRFVGCKGNESFEIIQFEIVEVDSFQREDIIPSKVDDEGIRFGTAGFGISVFETIPYPKEVYDSTYLVENILVNSNLDRGGFHPAEDSCTFNGHYIQYFGSLFEGYDHVQGSENSAIPKDFNTQPIDYDILKYSSVKAPAEQIPDCIPISLNFIIDMDILSLKGNIFQVKGTALCPGESNGNYFQTPCLVSLQEVQILDLFTFDCFPMLGIAETVEDKEIFNPKNNEDILPIESFYESVISSELCLVDDTFKSLPTPILCEDKKLTSLNLILDNILGAQRMHTVSASDGIYLDWHPLTEDTCNQKTCSTHINSLMTVQTYHIAPDMKLLEEESVDFYINILDDRFEVSDISENQKSPRKLNRSTLNTDKVLANCASSHILQTENKIEQKLRNQNTDRVSFLFGTMSQSNDLNFFVNARRGITSKTSSGDTEKQCTRGVAIPPSASAGTAALSDSAVVVVHHGNVEEHLAVLSDHILEIVRNIQKTYLAVLKNETDLQQNLHSFPVPEDLELLKFPTLKMMALVTKMSSENEGFLPLIGLGVMKQLAHFLCYFGIHTAHNYMRKISQESEYLKTRLSSTYYLVKDALRKAEKGHLESHPVLSIIEGILKRKTRQKREKTLIVAEKLFWYPLSRKLTSMKIKFHELVHSNDVVEHPDIRHQELRNSILEALPHSDCFIVSLEQVSETFPLNKFCHILEYGGCHASSRICNHTAKLVPSLQVDFIKVKLEDHADVVSFCEGGSQPPQYMMDIRSKYVTDLLKFSPSREIRNAVSSESANKVEATRDAESTSGGHILTIPLQTQMLISRRSSYQKILETEKAGVQVVEREVDLPLDLILTASFYISRFMETLATSILMSVSFAFSGCILIFEGESNFFEAVMEFSDALYAAAASLDIHFQLFCSYSPESTDEIVHSCIKNSGRINKEFLRWSLEERIQAVGKYQVPDESMTLFSYLCRYGELGESKSGTTECSSIDSDLSSGKVQFHCKRQRRSTSDAIKSTMDDRLYFRPQSNPDKDVFESSKQPNRFRMGDIFSMKGMLQRAGNHKNPGIDEVLGDKWDLKTSDSHILDQNGVGGCEHVCEDLNGEVINWNFDFLDDGFQSAGNNVDISRTETITGKSQLTSRYRYGSANNVFPPASDINCDDTWATMKHHYQVPEMKNIGRKNNAVSKEDLCSLSHPIHIFDRPGSSKNRDKCSLRRSPSTVDSYRYRGGCRQKTTSRQKFHRNIGKPLGPSKEKNPSAVMVPTWTPTDKRARLVNFLNIVIFYFHFEVIADRETQILSSNKKNVIFYILNMWKDTKSVTQLALVRSTKEKNEVDMR</sequence>
<evidence type="ECO:0000313" key="1">
    <source>
        <dbReference type="EMBL" id="CAA2615918.1"/>
    </source>
</evidence>
<accession>A0A7I8IFG7</accession>